<name>A0A8H6IGP3_9AGAR</name>
<dbReference type="Proteomes" id="UP000521943">
    <property type="component" value="Unassembled WGS sequence"/>
</dbReference>
<organism evidence="2 3">
    <name type="scientific">Ephemerocybe angulata</name>
    <dbReference type="NCBI Taxonomy" id="980116"/>
    <lineage>
        <taxon>Eukaryota</taxon>
        <taxon>Fungi</taxon>
        <taxon>Dikarya</taxon>
        <taxon>Basidiomycota</taxon>
        <taxon>Agaricomycotina</taxon>
        <taxon>Agaricomycetes</taxon>
        <taxon>Agaricomycetidae</taxon>
        <taxon>Agaricales</taxon>
        <taxon>Agaricineae</taxon>
        <taxon>Psathyrellaceae</taxon>
        <taxon>Ephemerocybe</taxon>
    </lineage>
</organism>
<reference evidence="2 3" key="1">
    <citation type="submission" date="2020-07" db="EMBL/GenBank/DDBJ databases">
        <title>Comparative genomics of pyrophilous fungi reveals a link between fire events and developmental genes.</title>
        <authorList>
            <consortium name="DOE Joint Genome Institute"/>
            <person name="Steindorff A.S."/>
            <person name="Carver A."/>
            <person name="Calhoun S."/>
            <person name="Stillman K."/>
            <person name="Liu H."/>
            <person name="Lipzen A."/>
            <person name="Pangilinan J."/>
            <person name="Labutti K."/>
            <person name="Bruns T.D."/>
            <person name="Grigoriev I.V."/>
        </authorList>
    </citation>
    <scope>NUCLEOTIDE SEQUENCE [LARGE SCALE GENOMIC DNA]</scope>
    <source>
        <strain evidence="2 3">CBS 144469</strain>
    </source>
</reference>
<dbReference type="AlphaFoldDB" id="A0A8H6IGP3"/>
<sequence length="114" mass="12369">MRYQYGMSVGHTYMYSGIFPPPTVPEIPPTFDHRTSRQATTASSSTTTTTPIEAAPQASGSAAEVEREPTSQVDAELGGPGYDNEDGLLEREVYIEDLDDHEAAQQDALYGDVI</sequence>
<dbReference type="EMBL" id="JACGCI010000002">
    <property type="protein sequence ID" value="KAF6765315.1"/>
    <property type="molecule type" value="Genomic_DNA"/>
</dbReference>
<feature type="compositionally biased region" description="Low complexity" evidence="1">
    <location>
        <begin position="37"/>
        <end position="50"/>
    </location>
</feature>
<gene>
    <name evidence="2" type="ORF">DFP72DRAFT_1039273</name>
</gene>
<comment type="caution">
    <text evidence="2">The sequence shown here is derived from an EMBL/GenBank/DDBJ whole genome shotgun (WGS) entry which is preliminary data.</text>
</comment>
<feature type="region of interest" description="Disordered" evidence="1">
    <location>
        <begin position="24"/>
        <end position="87"/>
    </location>
</feature>
<evidence type="ECO:0000313" key="3">
    <source>
        <dbReference type="Proteomes" id="UP000521943"/>
    </source>
</evidence>
<proteinExistence type="predicted"/>
<protein>
    <submittedName>
        <fullName evidence="2">Uncharacterized protein</fullName>
    </submittedName>
</protein>
<accession>A0A8H6IGP3</accession>
<evidence type="ECO:0000313" key="2">
    <source>
        <dbReference type="EMBL" id="KAF6765315.1"/>
    </source>
</evidence>
<keyword evidence="3" id="KW-1185">Reference proteome</keyword>
<evidence type="ECO:0000256" key="1">
    <source>
        <dbReference type="SAM" id="MobiDB-lite"/>
    </source>
</evidence>